<dbReference type="AlphaFoldDB" id="A0A5S4H9L2"/>
<evidence type="ECO:0008006" key="4">
    <source>
        <dbReference type="Google" id="ProtNLM"/>
    </source>
</evidence>
<keyword evidence="1" id="KW-0732">Signal</keyword>
<feature type="signal peptide" evidence="1">
    <location>
        <begin position="1"/>
        <end position="27"/>
    </location>
</feature>
<gene>
    <name evidence="2" type="ORF">ETD96_05545</name>
</gene>
<dbReference type="OrthoDB" id="9870827at2"/>
<organism evidence="2 3">
    <name type="scientific">Actinomadura geliboluensis</name>
    <dbReference type="NCBI Taxonomy" id="882440"/>
    <lineage>
        <taxon>Bacteria</taxon>
        <taxon>Bacillati</taxon>
        <taxon>Actinomycetota</taxon>
        <taxon>Actinomycetes</taxon>
        <taxon>Streptosporangiales</taxon>
        <taxon>Thermomonosporaceae</taxon>
        <taxon>Actinomadura</taxon>
    </lineage>
</organism>
<sequence length="99" mass="10330">MKKTTASVLVTGLTAAAGLVATSPAHADPTFPCGVSYARQGDGTLSLHYHNCTSGTQKRKPFSALYGSLGSCKTVYAGKTVGWIIPTDDHPETWSVIAC</sequence>
<accession>A0A5S4H9L2</accession>
<dbReference type="EMBL" id="VCKZ01000022">
    <property type="protein sequence ID" value="TMR41434.1"/>
    <property type="molecule type" value="Genomic_DNA"/>
</dbReference>
<comment type="caution">
    <text evidence="2">The sequence shown here is derived from an EMBL/GenBank/DDBJ whole genome shotgun (WGS) entry which is preliminary data.</text>
</comment>
<dbReference type="Proteomes" id="UP000305238">
    <property type="component" value="Unassembled WGS sequence"/>
</dbReference>
<reference evidence="2 3" key="1">
    <citation type="submission" date="2019-05" db="EMBL/GenBank/DDBJ databases">
        <title>Draft genome sequence of Actinomadura geliboluensis A8036.</title>
        <authorList>
            <person name="Saricaoglu S."/>
            <person name="Isik K."/>
        </authorList>
    </citation>
    <scope>NUCLEOTIDE SEQUENCE [LARGE SCALE GENOMIC DNA]</scope>
    <source>
        <strain evidence="2 3">A8036</strain>
    </source>
</reference>
<evidence type="ECO:0000313" key="2">
    <source>
        <dbReference type="EMBL" id="TMR41434.1"/>
    </source>
</evidence>
<proteinExistence type="predicted"/>
<dbReference type="RefSeq" id="WP_138635071.1">
    <property type="nucleotide sequence ID" value="NZ_VCKZ01000022.1"/>
</dbReference>
<evidence type="ECO:0000256" key="1">
    <source>
        <dbReference type="SAM" id="SignalP"/>
    </source>
</evidence>
<feature type="chain" id="PRO_5024368936" description="Secreted protein" evidence="1">
    <location>
        <begin position="28"/>
        <end position="99"/>
    </location>
</feature>
<name>A0A5S4H9L2_9ACTN</name>
<evidence type="ECO:0000313" key="3">
    <source>
        <dbReference type="Proteomes" id="UP000305238"/>
    </source>
</evidence>
<protein>
    <recommendedName>
        <fullName evidence="4">Secreted protein</fullName>
    </recommendedName>
</protein>
<keyword evidence="3" id="KW-1185">Reference proteome</keyword>